<evidence type="ECO:0000256" key="5">
    <source>
        <dbReference type="ARBA" id="ARBA00022786"/>
    </source>
</evidence>
<comment type="catalytic activity">
    <reaction evidence="1">
        <text>Thiol-dependent hydrolysis of ester, thioester, amide, peptide and isopeptide bonds formed by the C-terminal Gly of ubiquitin (a 76-residue protein attached to proteins as an intracellular targeting signal).</text>
        <dbReference type="EC" id="3.4.19.12"/>
    </reaction>
</comment>
<feature type="domain" description="USP" evidence="9">
    <location>
        <begin position="340"/>
        <end position="965"/>
    </location>
</feature>
<dbReference type="AlphaFoldDB" id="A0A176WDZ8"/>
<reference evidence="11" key="2">
    <citation type="journal article" date="2019" name="Curr. Biol.">
        <title>Chromatin organization in early land plants reveals an ancestral association between H3K27me3, transposons, and constitutive heterochromatin.</title>
        <authorList>
            <person name="Montgomery S.A."/>
            <person name="Tanizawa Y."/>
            <person name="Galik B."/>
            <person name="Wang N."/>
            <person name="Ito T."/>
            <person name="Mochizuki T."/>
            <person name="Akimcheva S."/>
            <person name="Bowman J."/>
            <person name="Cognat V."/>
            <person name="Drouard L."/>
            <person name="Ekker H."/>
            <person name="Houng S."/>
            <person name="Kohchi T."/>
            <person name="Lin S."/>
            <person name="Liu L.D."/>
            <person name="Nakamura Y."/>
            <person name="Valeeva L.R."/>
            <person name="Shakirov E.V."/>
            <person name="Shippen D.E."/>
            <person name="Wei W."/>
            <person name="Yagura M."/>
            <person name="Yamaoka S."/>
            <person name="Yamato K.T."/>
            <person name="Liu C."/>
            <person name="Berger F."/>
        </authorList>
    </citation>
    <scope>NUCLEOTIDE SEQUENCE [LARGE SCALE GENOMIC DNA]</scope>
    <source>
        <strain evidence="11">Tak-1</strain>
    </source>
</reference>
<feature type="compositionally biased region" description="Low complexity" evidence="8">
    <location>
        <begin position="253"/>
        <end position="277"/>
    </location>
</feature>
<name>A0A176WDZ8_MARPO</name>
<dbReference type="Pfam" id="PF00443">
    <property type="entry name" value="UCH"/>
    <property type="match status" value="1"/>
</dbReference>
<dbReference type="PROSITE" id="PS00972">
    <property type="entry name" value="USP_1"/>
    <property type="match status" value="1"/>
</dbReference>
<dbReference type="Proteomes" id="UP001162541">
    <property type="component" value="Chromosome 3"/>
</dbReference>
<dbReference type="PROSITE" id="PS00973">
    <property type="entry name" value="USP_2"/>
    <property type="match status" value="1"/>
</dbReference>
<dbReference type="InterPro" id="IPR028135">
    <property type="entry name" value="Ub_USP-typ"/>
</dbReference>
<dbReference type="PANTHER" id="PTHR21646:SF24">
    <property type="entry name" value="UBIQUITIN CARBOXYL-TERMINAL HYDROLASE"/>
    <property type="match status" value="1"/>
</dbReference>
<gene>
    <name evidence="12" type="ORF">AXG93_3128s1050</name>
    <name evidence="11" type="ORF">Mp_3g14190</name>
</gene>
<keyword evidence="13" id="KW-1185">Reference proteome</keyword>
<dbReference type="GO" id="GO:0006508">
    <property type="term" value="P:proteolysis"/>
    <property type="evidence" value="ECO:0007669"/>
    <property type="project" value="UniProtKB-KW"/>
</dbReference>
<dbReference type="EMBL" id="LVLJ01001092">
    <property type="protein sequence ID" value="OAE31468.1"/>
    <property type="molecule type" value="Genomic_DNA"/>
</dbReference>
<evidence type="ECO:0000256" key="8">
    <source>
        <dbReference type="SAM" id="MobiDB-lite"/>
    </source>
</evidence>
<dbReference type="PROSITE" id="PS51283">
    <property type="entry name" value="DUSP"/>
    <property type="match status" value="1"/>
</dbReference>
<dbReference type="Pfam" id="PF06337">
    <property type="entry name" value="DUSP"/>
    <property type="match status" value="1"/>
</dbReference>
<dbReference type="Gene3D" id="3.10.20.90">
    <property type="entry name" value="Phosphatidylinositol 3-kinase Catalytic Subunit, Chain A, domain 1"/>
    <property type="match status" value="1"/>
</dbReference>
<evidence type="ECO:0000313" key="13">
    <source>
        <dbReference type="Proteomes" id="UP000077202"/>
    </source>
</evidence>
<evidence type="ECO:0000313" key="12">
    <source>
        <dbReference type="EMBL" id="OAE31468.1"/>
    </source>
</evidence>
<dbReference type="CDD" id="cd02674">
    <property type="entry name" value="Peptidase_C19R"/>
    <property type="match status" value="1"/>
</dbReference>
<evidence type="ECO:0000259" key="10">
    <source>
        <dbReference type="PROSITE" id="PS51283"/>
    </source>
</evidence>
<dbReference type="InterPro" id="IPR006615">
    <property type="entry name" value="Pept_C19_DUSP"/>
</dbReference>
<dbReference type="SUPFAM" id="SSF54001">
    <property type="entry name" value="Cysteine proteinases"/>
    <property type="match status" value="1"/>
</dbReference>
<dbReference type="SMART" id="SM00695">
    <property type="entry name" value="DUSP"/>
    <property type="match status" value="1"/>
</dbReference>
<dbReference type="Proteomes" id="UP000077202">
    <property type="component" value="Unassembled WGS sequence"/>
</dbReference>
<reference evidence="14" key="3">
    <citation type="journal article" date="2020" name="Curr. Biol.">
        <title>Chromatin organization in early land plants reveals an ancestral association between H3K27me3, transposons, and constitutive heterochromatin.</title>
        <authorList>
            <person name="Montgomery S.A."/>
            <person name="Tanizawa Y."/>
            <person name="Galik B."/>
            <person name="Wang N."/>
            <person name="Ito T."/>
            <person name="Mochizuki T."/>
            <person name="Akimcheva S."/>
            <person name="Bowman J.L."/>
            <person name="Cognat V."/>
            <person name="Marechal-Drouard L."/>
            <person name="Ekker H."/>
            <person name="Hong S.F."/>
            <person name="Kohchi T."/>
            <person name="Lin S.S."/>
            <person name="Liu L.D."/>
            <person name="Nakamura Y."/>
            <person name="Valeeva L.R."/>
            <person name="Shakirov E.V."/>
            <person name="Shippen D.E."/>
            <person name="Wei W.L."/>
            <person name="Yagura M."/>
            <person name="Yamaoka S."/>
            <person name="Yamato K.T."/>
            <person name="Liu C."/>
            <person name="Berger F."/>
        </authorList>
    </citation>
    <scope>NUCLEOTIDE SEQUENCE [LARGE SCALE GENOMIC DNA]</scope>
    <source>
        <strain evidence="14">Tak-1</strain>
    </source>
</reference>
<proteinExistence type="inferred from homology"/>
<evidence type="ECO:0000313" key="11">
    <source>
        <dbReference type="EMBL" id="BBN05563.1"/>
    </source>
</evidence>
<evidence type="ECO:0000256" key="2">
    <source>
        <dbReference type="ARBA" id="ARBA00009085"/>
    </source>
</evidence>
<dbReference type="InterPro" id="IPR035927">
    <property type="entry name" value="DUSP-like_sf"/>
</dbReference>
<feature type="region of interest" description="Disordered" evidence="8">
    <location>
        <begin position="251"/>
        <end position="333"/>
    </location>
</feature>
<evidence type="ECO:0000256" key="3">
    <source>
        <dbReference type="ARBA" id="ARBA00012759"/>
    </source>
</evidence>
<keyword evidence="6" id="KW-0378">Hydrolase</keyword>
<feature type="domain" description="DUSP" evidence="10">
    <location>
        <begin position="20"/>
        <end position="150"/>
    </location>
</feature>
<dbReference type="GO" id="GO:0004843">
    <property type="term" value="F:cysteine-type deubiquitinase activity"/>
    <property type="evidence" value="ECO:0007669"/>
    <property type="project" value="UniProtKB-EC"/>
</dbReference>
<evidence type="ECO:0000256" key="7">
    <source>
        <dbReference type="ARBA" id="ARBA00022807"/>
    </source>
</evidence>
<evidence type="ECO:0000256" key="1">
    <source>
        <dbReference type="ARBA" id="ARBA00000707"/>
    </source>
</evidence>
<evidence type="ECO:0000259" key="9">
    <source>
        <dbReference type="PROSITE" id="PS50235"/>
    </source>
</evidence>
<dbReference type="Gene3D" id="3.30.2230.10">
    <property type="entry name" value="DUSP-like"/>
    <property type="match status" value="1"/>
</dbReference>
<dbReference type="Gene3D" id="3.90.70.10">
    <property type="entry name" value="Cysteine proteinases"/>
    <property type="match status" value="2"/>
</dbReference>
<keyword evidence="7" id="KW-0788">Thiol protease</keyword>
<keyword evidence="5" id="KW-0833">Ubl conjugation pathway</keyword>
<reference evidence="12 13" key="1">
    <citation type="submission" date="2016-03" db="EMBL/GenBank/DDBJ databases">
        <title>Mechanisms controlling the formation of the plant cell surface in tip-growing cells are functionally conserved among land plants.</title>
        <authorList>
            <person name="Honkanen S."/>
            <person name="Jones V.A."/>
            <person name="Morieri G."/>
            <person name="Champion C."/>
            <person name="Hetherington A.J."/>
            <person name="Kelly S."/>
            <person name="Saint-Marcoux D."/>
            <person name="Proust H."/>
            <person name="Prescott H."/>
            <person name="Dolan L."/>
        </authorList>
    </citation>
    <scope>NUCLEOTIDE SEQUENCE [LARGE SCALE GENOMIC DNA]</scope>
    <source>
        <strain evidence="13">cv. Tak-1 and cv. Tak-2</strain>
        <tissue evidence="12">Whole gametophyte</tissue>
    </source>
</reference>
<organism evidence="12 13">
    <name type="scientific">Marchantia polymorpha subsp. ruderalis</name>
    <dbReference type="NCBI Taxonomy" id="1480154"/>
    <lineage>
        <taxon>Eukaryota</taxon>
        <taxon>Viridiplantae</taxon>
        <taxon>Streptophyta</taxon>
        <taxon>Embryophyta</taxon>
        <taxon>Marchantiophyta</taxon>
        <taxon>Marchantiopsida</taxon>
        <taxon>Marchantiidae</taxon>
        <taxon>Marchantiales</taxon>
        <taxon>Marchantiaceae</taxon>
        <taxon>Marchantia</taxon>
    </lineage>
</organism>
<dbReference type="InterPro" id="IPR001394">
    <property type="entry name" value="Peptidase_C19_UCH"/>
</dbReference>
<sequence length="1009" mass="112397">MPVPRVGDDMSVDGPDNAVLTAAQEKEIVRELTEAAEGQVREGDTFYLISYRWWRLWLDYVDPTDLSSSEGGEALTTFTPGSFGPFSKRPSSIENSDLVLDAPSSEDKKSEPDLKENLIEDRDYILLPEQVWMAFHKWYGGGPALPRKVITMGYGSHEDLAVEVYPLQVNLIVQPPGTKAVLRFSKKDTIGKLQQTVCEHFKLELENVRIWDYFNKQKNKQLTEPSKSLQEAYIHMNQEILVEVRRNGKWPDSSISSTGKSTVSSSSSISNGSNGSSAGREMTVLSESRSIANGPPASKPGTRNGTNSGYPTYSMDKEKESDGWLGSSSGAARAGPKGVTGLQNLGNTCFMNSALQCLVHTPPLATYFLQDYTPEINRHNPLGMEGELAIAFGELLRKLWAPGKQPVPPRQFKTKLARFAPQFSGYNQHDSQELLAFLLDGLHEDLNRVKNKPYVEAKDADGRPDKEVATEYWANHRSRNDSIIVDVCQGQYKSTLVCPTCSKVSVTFDPFMYLSLPLPAKTTRTMTVTVFSGDGSAPPTSYTVTVSRQGRYKDLIQAIGIACNLGSEERLILAELYNHRIFRVLDEPLEWLTAIRDDDRIGAYRLPKTSEKGTLLCLLHRRLESDTYTPKNAPQWKLFSAPLVTSLPEEAPTGADVVKIVKKLLTPMERSDRPLPAESMDLEGERTVDNAPEEDVDMVEGGDFARSETSALCGNNGNGEQVQSDSLDVTQKQPESSFQLWITDDKGTTREGSILMDKQMPPAANSARATAKVRYVAVDWSAAALEQEYDMSKVDMPPEVLRTGLPATSKKARQEAVSLYTCLEAFLKEEPLGPEDMWYCPRCKEHRQASKKLDLWRLPEILVVHLKRFSYSRYLKNKLETFVNFPVDDLDLSKYVASTSESQGHVYELYAVSNHYGSMGGGHYTAYVKLVDENKWYNFDDSHVSPVNESDIKTSAAYVLFYRRIRSEESSLRTAEAHSVVTSVGSNQKDVADVVDADMTGASSHFLPP</sequence>
<dbReference type="EC" id="3.4.19.12" evidence="3"/>
<dbReference type="GO" id="GO:0016579">
    <property type="term" value="P:protein deubiquitination"/>
    <property type="evidence" value="ECO:0007669"/>
    <property type="project" value="InterPro"/>
</dbReference>
<dbReference type="Pfam" id="PF14836">
    <property type="entry name" value="Ubiquitin_3"/>
    <property type="match status" value="1"/>
</dbReference>
<dbReference type="SUPFAM" id="SSF143791">
    <property type="entry name" value="DUSP-like"/>
    <property type="match status" value="1"/>
</dbReference>
<evidence type="ECO:0000256" key="4">
    <source>
        <dbReference type="ARBA" id="ARBA00022670"/>
    </source>
</evidence>
<accession>A0A176WDZ8</accession>
<evidence type="ECO:0000256" key="6">
    <source>
        <dbReference type="ARBA" id="ARBA00022801"/>
    </source>
</evidence>
<dbReference type="InterPro" id="IPR050185">
    <property type="entry name" value="Ub_carboxyl-term_hydrolase"/>
</dbReference>
<dbReference type="PROSITE" id="PS50235">
    <property type="entry name" value="USP_3"/>
    <property type="match status" value="1"/>
</dbReference>
<dbReference type="InterPro" id="IPR018200">
    <property type="entry name" value="USP_CS"/>
</dbReference>
<dbReference type="EMBL" id="AP019868">
    <property type="protein sequence ID" value="BBN05563.1"/>
    <property type="molecule type" value="Genomic_DNA"/>
</dbReference>
<protein>
    <recommendedName>
        <fullName evidence="3">ubiquitinyl hydrolase 1</fullName>
        <ecNumber evidence="3">3.4.19.12</ecNumber>
    </recommendedName>
</protein>
<feature type="compositionally biased region" description="Polar residues" evidence="8">
    <location>
        <begin position="301"/>
        <end position="311"/>
    </location>
</feature>
<dbReference type="PANTHER" id="PTHR21646">
    <property type="entry name" value="UBIQUITIN CARBOXYL-TERMINAL HYDROLASE"/>
    <property type="match status" value="1"/>
</dbReference>
<evidence type="ECO:0000313" key="14">
    <source>
        <dbReference type="Proteomes" id="UP001162541"/>
    </source>
</evidence>
<dbReference type="CDD" id="cd01765">
    <property type="entry name" value="FERM_F0_F1"/>
    <property type="match status" value="1"/>
</dbReference>
<dbReference type="InterPro" id="IPR028889">
    <property type="entry name" value="USP"/>
</dbReference>
<comment type="similarity">
    <text evidence="2">Belongs to the peptidase C19 family.</text>
</comment>
<dbReference type="InterPro" id="IPR038765">
    <property type="entry name" value="Papain-like_cys_pep_sf"/>
</dbReference>
<keyword evidence="4" id="KW-0645">Protease</keyword>